<feature type="transmembrane region" description="Helical" evidence="1">
    <location>
        <begin position="97"/>
        <end position="117"/>
    </location>
</feature>
<proteinExistence type="predicted"/>
<keyword evidence="1" id="KW-1133">Transmembrane helix</keyword>
<evidence type="ECO:0000256" key="1">
    <source>
        <dbReference type="SAM" id="Phobius"/>
    </source>
</evidence>
<name>A0A939JUL8_9ACTN</name>
<dbReference type="RefSeq" id="WP_207248615.1">
    <property type="nucleotide sequence ID" value="NZ_JAFMOF010000005.1"/>
</dbReference>
<dbReference type="Proteomes" id="UP000664781">
    <property type="component" value="Unassembled WGS sequence"/>
</dbReference>
<reference evidence="2" key="1">
    <citation type="submission" date="2021-03" db="EMBL/GenBank/DDBJ databases">
        <title>Streptomyces strains.</title>
        <authorList>
            <person name="Lund M.B."/>
            <person name="Toerring T."/>
        </authorList>
    </citation>
    <scope>NUCLEOTIDE SEQUENCE</scope>
    <source>
        <strain evidence="2">JCM 4242</strain>
    </source>
</reference>
<evidence type="ECO:0000313" key="3">
    <source>
        <dbReference type="Proteomes" id="UP000664781"/>
    </source>
</evidence>
<sequence>MARPRASARAAWFICTVSAVLTITLAVDWAVLGKGFSWTTAALLLVLWPHALSDLLRVRGHHRAAGRAHAAGAWSPFLATAALWTGLVLGWTRGEGTNWFVLAAALLMPGAGALWLAGTLTGRRPRRA</sequence>
<dbReference type="AlphaFoldDB" id="A0A939JUL8"/>
<protein>
    <submittedName>
        <fullName evidence="2">Uncharacterized protein</fullName>
    </submittedName>
</protein>
<accession>A0A939JUL8</accession>
<dbReference type="EMBL" id="JAFMOF010000005">
    <property type="protein sequence ID" value="MBO0656894.1"/>
    <property type="molecule type" value="Genomic_DNA"/>
</dbReference>
<keyword evidence="3" id="KW-1185">Reference proteome</keyword>
<evidence type="ECO:0000313" key="2">
    <source>
        <dbReference type="EMBL" id="MBO0656894.1"/>
    </source>
</evidence>
<keyword evidence="1" id="KW-0812">Transmembrane</keyword>
<gene>
    <name evidence="2" type="ORF">J1792_30390</name>
</gene>
<keyword evidence="1" id="KW-0472">Membrane</keyword>
<feature type="transmembrane region" description="Helical" evidence="1">
    <location>
        <begin position="68"/>
        <end position="91"/>
    </location>
</feature>
<feature type="transmembrane region" description="Helical" evidence="1">
    <location>
        <begin position="36"/>
        <end position="56"/>
    </location>
</feature>
<comment type="caution">
    <text evidence="2">The sequence shown here is derived from an EMBL/GenBank/DDBJ whole genome shotgun (WGS) entry which is preliminary data.</text>
</comment>
<organism evidence="2 3">
    <name type="scientific">Streptomyces triculaminicus</name>
    <dbReference type="NCBI Taxonomy" id="2816232"/>
    <lineage>
        <taxon>Bacteria</taxon>
        <taxon>Bacillati</taxon>
        <taxon>Actinomycetota</taxon>
        <taxon>Actinomycetes</taxon>
        <taxon>Kitasatosporales</taxon>
        <taxon>Streptomycetaceae</taxon>
        <taxon>Streptomyces</taxon>
    </lineage>
</organism>